<keyword evidence="12" id="KW-1185">Reference proteome</keyword>
<feature type="domain" description="Ribosomal RNA small subunit methyltransferase E methyltransferase" evidence="9">
    <location>
        <begin position="74"/>
        <end position="246"/>
    </location>
</feature>
<evidence type="ECO:0000256" key="4">
    <source>
        <dbReference type="ARBA" id="ARBA00022552"/>
    </source>
</evidence>
<proteinExistence type="inferred from homology"/>
<comment type="function">
    <text evidence="8">Specifically methylates the N3 position of the uracil ring of uridine 1498 (m3U1498) in 16S rRNA. Acts on the fully assembled 30S ribosomal subunit.</text>
</comment>
<evidence type="ECO:0000256" key="6">
    <source>
        <dbReference type="ARBA" id="ARBA00022679"/>
    </source>
</evidence>
<dbReference type="GO" id="GO:0008168">
    <property type="term" value="F:methyltransferase activity"/>
    <property type="evidence" value="ECO:0007669"/>
    <property type="project" value="UniProtKB-KW"/>
</dbReference>
<dbReference type="RefSeq" id="WP_216415126.1">
    <property type="nucleotide sequence ID" value="NZ_JAHLQK010000001.1"/>
</dbReference>
<dbReference type="PIRSF" id="PIRSF015601">
    <property type="entry name" value="MTase_slr0722"/>
    <property type="match status" value="1"/>
</dbReference>
<keyword evidence="3 8" id="KW-0963">Cytoplasm</keyword>
<dbReference type="EMBL" id="JAHLQK010000001">
    <property type="protein sequence ID" value="MBU5675664.1"/>
    <property type="molecule type" value="Genomic_DNA"/>
</dbReference>
<dbReference type="Proteomes" id="UP000779508">
    <property type="component" value="Unassembled WGS sequence"/>
</dbReference>
<dbReference type="GO" id="GO:0032259">
    <property type="term" value="P:methylation"/>
    <property type="evidence" value="ECO:0007669"/>
    <property type="project" value="UniProtKB-KW"/>
</dbReference>
<comment type="caution">
    <text evidence="11">The sequence shown here is derived from an EMBL/GenBank/DDBJ whole genome shotgun (WGS) entry which is preliminary data.</text>
</comment>
<name>A0ABS6G0D4_9FIRM</name>
<dbReference type="Pfam" id="PF04452">
    <property type="entry name" value="Methyltrans_RNA"/>
    <property type="match status" value="1"/>
</dbReference>
<evidence type="ECO:0000259" key="9">
    <source>
        <dbReference type="Pfam" id="PF04452"/>
    </source>
</evidence>
<comment type="subcellular location">
    <subcellularLocation>
        <location evidence="1 8">Cytoplasm</location>
    </subcellularLocation>
</comment>
<evidence type="ECO:0000256" key="5">
    <source>
        <dbReference type="ARBA" id="ARBA00022603"/>
    </source>
</evidence>
<dbReference type="NCBIfam" id="NF008692">
    <property type="entry name" value="PRK11713.1-5"/>
    <property type="match status" value="1"/>
</dbReference>
<evidence type="ECO:0000313" key="12">
    <source>
        <dbReference type="Proteomes" id="UP000779508"/>
    </source>
</evidence>
<dbReference type="CDD" id="cd18084">
    <property type="entry name" value="RsmE-like"/>
    <property type="match status" value="1"/>
</dbReference>
<keyword evidence="4 8" id="KW-0698">rRNA processing</keyword>
<dbReference type="NCBIfam" id="TIGR00046">
    <property type="entry name" value="RsmE family RNA methyltransferase"/>
    <property type="match status" value="1"/>
</dbReference>
<evidence type="ECO:0000256" key="7">
    <source>
        <dbReference type="ARBA" id="ARBA00022691"/>
    </source>
</evidence>
<evidence type="ECO:0000259" key="10">
    <source>
        <dbReference type="Pfam" id="PF20260"/>
    </source>
</evidence>
<feature type="domain" description="Ribosomal RNA small subunit methyltransferase E PUA-like" evidence="10">
    <location>
        <begin position="20"/>
        <end position="66"/>
    </location>
</feature>
<dbReference type="InterPro" id="IPR046887">
    <property type="entry name" value="RsmE_PUA-like"/>
</dbReference>
<dbReference type="Pfam" id="PF20260">
    <property type="entry name" value="PUA_4"/>
    <property type="match status" value="1"/>
</dbReference>
<dbReference type="PANTHER" id="PTHR30027:SF3">
    <property type="entry name" value="16S RRNA (URACIL(1498)-N(3))-METHYLTRANSFERASE"/>
    <property type="match status" value="1"/>
</dbReference>
<dbReference type="InterPro" id="IPR006700">
    <property type="entry name" value="RsmE"/>
</dbReference>
<comment type="catalytic activity">
    <reaction evidence="8">
        <text>uridine(1498) in 16S rRNA + S-adenosyl-L-methionine = N(3)-methyluridine(1498) in 16S rRNA + S-adenosyl-L-homocysteine + H(+)</text>
        <dbReference type="Rhea" id="RHEA:42920"/>
        <dbReference type="Rhea" id="RHEA-COMP:10283"/>
        <dbReference type="Rhea" id="RHEA-COMP:10284"/>
        <dbReference type="ChEBI" id="CHEBI:15378"/>
        <dbReference type="ChEBI" id="CHEBI:57856"/>
        <dbReference type="ChEBI" id="CHEBI:59789"/>
        <dbReference type="ChEBI" id="CHEBI:65315"/>
        <dbReference type="ChEBI" id="CHEBI:74502"/>
        <dbReference type="EC" id="2.1.1.193"/>
    </reaction>
</comment>
<sequence length="256" mass="28981">MHRFFVTSDQIDLIQKQIVIKDEDVKHISKVLRLKEEDIVEICDGVNNEYVCKIESINKNDVLLSIIDNRKSAKESPIEVVLYQGIPKSTKMDLIIQKTTELGITEIIPVDMERTIVQFNNDKDKEKKVDRWQKIALEAAKQSKRGIVPSIHLPLSFKEAIEHSKENELNIMPYENQDDKGFKSIICSLSEEAKLSIKKVGIWIGPEGGFDEGEVTQAIENQIYPITLGPRILRTETAGFTILSLVMYELGDLGGA</sequence>
<dbReference type="PANTHER" id="PTHR30027">
    <property type="entry name" value="RIBOSOMAL RNA SMALL SUBUNIT METHYLTRANSFERASE E"/>
    <property type="match status" value="1"/>
</dbReference>
<evidence type="ECO:0000313" key="11">
    <source>
        <dbReference type="EMBL" id="MBU5675664.1"/>
    </source>
</evidence>
<organism evidence="11 12">
    <name type="scientific">Alkaliphilus flagellatus</name>
    <dbReference type="NCBI Taxonomy" id="2841507"/>
    <lineage>
        <taxon>Bacteria</taxon>
        <taxon>Bacillati</taxon>
        <taxon>Bacillota</taxon>
        <taxon>Clostridia</taxon>
        <taxon>Peptostreptococcales</taxon>
        <taxon>Natronincolaceae</taxon>
        <taxon>Alkaliphilus</taxon>
    </lineage>
</organism>
<protein>
    <recommendedName>
        <fullName evidence="2 8">Ribosomal RNA small subunit methyltransferase E</fullName>
        <ecNumber evidence="8">2.1.1.193</ecNumber>
    </recommendedName>
</protein>
<keyword evidence="7 8" id="KW-0949">S-adenosyl-L-methionine</keyword>
<reference evidence="11 12" key="1">
    <citation type="submission" date="2021-06" db="EMBL/GenBank/DDBJ databases">
        <authorList>
            <person name="Sun Q."/>
            <person name="Li D."/>
        </authorList>
    </citation>
    <scope>NUCLEOTIDE SEQUENCE [LARGE SCALE GENOMIC DNA]</scope>
    <source>
        <strain evidence="11 12">MSJ-5</strain>
    </source>
</reference>
<dbReference type="InterPro" id="IPR046886">
    <property type="entry name" value="RsmE_MTase_dom"/>
</dbReference>
<gene>
    <name evidence="11" type="ORF">KQI88_04475</name>
</gene>
<evidence type="ECO:0000256" key="3">
    <source>
        <dbReference type="ARBA" id="ARBA00022490"/>
    </source>
</evidence>
<accession>A0ABS6G0D4</accession>
<evidence type="ECO:0000256" key="1">
    <source>
        <dbReference type="ARBA" id="ARBA00004496"/>
    </source>
</evidence>
<keyword evidence="5 8" id="KW-0489">Methyltransferase</keyword>
<dbReference type="EC" id="2.1.1.193" evidence="8"/>
<keyword evidence="6 8" id="KW-0808">Transferase</keyword>
<evidence type="ECO:0000256" key="8">
    <source>
        <dbReference type="PIRNR" id="PIRNR015601"/>
    </source>
</evidence>
<comment type="similarity">
    <text evidence="8">Belongs to the RNA methyltransferase RsmE family.</text>
</comment>
<evidence type="ECO:0000256" key="2">
    <source>
        <dbReference type="ARBA" id="ARBA00013673"/>
    </source>
</evidence>